<keyword evidence="2" id="KW-1003">Cell membrane</keyword>
<evidence type="ECO:0000313" key="8">
    <source>
        <dbReference type="Proteomes" id="UP000095544"/>
    </source>
</evidence>
<dbReference type="Proteomes" id="UP000095544">
    <property type="component" value="Unassembled WGS sequence"/>
</dbReference>
<keyword evidence="4 6" id="KW-1133">Transmembrane helix</keyword>
<feature type="transmembrane region" description="Helical" evidence="6">
    <location>
        <begin position="59"/>
        <end position="79"/>
    </location>
</feature>
<evidence type="ECO:0000256" key="6">
    <source>
        <dbReference type="SAM" id="Phobius"/>
    </source>
</evidence>
<evidence type="ECO:0000256" key="4">
    <source>
        <dbReference type="ARBA" id="ARBA00022989"/>
    </source>
</evidence>
<organism evidence="7 8">
    <name type="scientific">Faecalicatena contorta</name>
    <dbReference type="NCBI Taxonomy" id="39482"/>
    <lineage>
        <taxon>Bacteria</taxon>
        <taxon>Bacillati</taxon>
        <taxon>Bacillota</taxon>
        <taxon>Clostridia</taxon>
        <taxon>Lachnospirales</taxon>
        <taxon>Lachnospiraceae</taxon>
        <taxon>Faecalicatena</taxon>
    </lineage>
</organism>
<feature type="transmembrane region" description="Helical" evidence="6">
    <location>
        <begin position="112"/>
        <end position="132"/>
    </location>
</feature>
<dbReference type="GO" id="GO:0005886">
    <property type="term" value="C:plasma membrane"/>
    <property type="evidence" value="ECO:0007669"/>
    <property type="project" value="UniProtKB-SubCell"/>
</dbReference>
<keyword evidence="3 6" id="KW-0812">Transmembrane</keyword>
<proteinExistence type="predicted"/>
<evidence type="ECO:0000256" key="3">
    <source>
        <dbReference type="ARBA" id="ARBA00022692"/>
    </source>
</evidence>
<feature type="transmembrane region" description="Helical" evidence="6">
    <location>
        <begin position="304"/>
        <end position="324"/>
    </location>
</feature>
<evidence type="ECO:0000256" key="1">
    <source>
        <dbReference type="ARBA" id="ARBA00004651"/>
    </source>
</evidence>
<feature type="transmembrane region" description="Helical" evidence="6">
    <location>
        <begin position="20"/>
        <end position="39"/>
    </location>
</feature>
<dbReference type="PANTHER" id="PTHR42703:SF1">
    <property type="entry name" value="NA(+)_H(+) ANTIPORTER SUBUNIT D1"/>
    <property type="match status" value="1"/>
</dbReference>
<dbReference type="PANTHER" id="PTHR42703">
    <property type="entry name" value="NADH DEHYDROGENASE"/>
    <property type="match status" value="1"/>
</dbReference>
<dbReference type="EMBL" id="CYZU01000033">
    <property type="protein sequence ID" value="CUO76078.1"/>
    <property type="molecule type" value="Genomic_DNA"/>
</dbReference>
<gene>
    <name evidence="7" type="ORF">ERS852491_03213</name>
</gene>
<keyword evidence="5 6" id="KW-0472">Membrane</keyword>
<dbReference type="STRING" id="39482.ERS852491_03213"/>
<accession>A0A174HSH6</accession>
<dbReference type="InterPro" id="IPR050586">
    <property type="entry name" value="CPA3_Na-H_Antiporter_D"/>
</dbReference>
<reference evidence="7 8" key="1">
    <citation type="submission" date="2015-09" db="EMBL/GenBank/DDBJ databases">
        <authorList>
            <consortium name="Pathogen Informatics"/>
        </authorList>
    </citation>
    <scope>NUCLEOTIDE SEQUENCE [LARGE SCALE GENOMIC DNA]</scope>
    <source>
        <strain evidence="7 8">2789STDY5834876</strain>
    </source>
</reference>
<feature type="transmembrane region" description="Helical" evidence="6">
    <location>
        <begin position="152"/>
        <end position="178"/>
    </location>
</feature>
<name>A0A174HSH6_9FIRM</name>
<evidence type="ECO:0000256" key="5">
    <source>
        <dbReference type="ARBA" id="ARBA00023136"/>
    </source>
</evidence>
<evidence type="ECO:0000313" key="7">
    <source>
        <dbReference type="EMBL" id="CUO76078.1"/>
    </source>
</evidence>
<evidence type="ECO:0000256" key="2">
    <source>
        <dbReference type="ARBA" id="ARBA00022475"/>
    </source>
</evidence>
<comment type="subcellular location">
    <subcellularLocation>
        <location evidence="1">Cell membrane</location>
        <topology evidence="1">Multi-pass membrane protein</topology>
    </subcellularLocation>
</comment>
<protein>
    <submittedName>
        <fullName evidence="7">Putative monovalent cation/H+ antiporter subunit D</fullName>
    </submittedName>
</protein>
<sequence>MNTHQLNLNEIRGFGRKKPFLNLAFLMGALGIGGIPFWNGYISKTLLHESIIEYSKAPVFVFVEWMFLISGGLTVAYMLKLYVSVFWEKNADPARQAEFDGMGKHYINKQSMFAIGVSAVVLPILGMTPVKTMEALAGAAQGFMRMEGEAHIPHFFSMECLKGGLISIAIGALVYLLVIRRVFLRKKEGGASTYVDAWPKWLDLENLVYRPLIQRVLPFIGIFVCRIGDSLVDGLVVALRKTLYRDRKIPYRTGSLPKVDTAIGKLLDQGAAYLKRQEENVSYRRKLGIRALERKESRDMIRYSLSYGLQLAGIGMILILVYLLL</sequence>
<dbReference type="AlphaFoldDB" id="A0A174HSH6"/>